<accession>A0ACD4RF91</accession>
<dbReference type="Proteomes" id="UP001226091">
    <property type="component" value="Chromosome"/>
</dbReference>
<evidence type="ECO:0000313" key="1">
    <source>
        <dbReference type="EMBL" id="WHZ58802.1"/>
    </source>
</evidence>
<sequence length="117" mass="13770">MQLPGFLRSPKSINVYLHYVLDLWFEKRVRKQCKGQAYIVRYADDFVCCFQYKSEGQEFFHSLKMRLKKFNLEIAEDKTKIIPFGRFAEKNANQKGEGKPATFDFLGFTNSRNLKNG</sequence>
<keyword evidence="1" id="KW-0548">Nucleotidyltransferase</keyword>
<protein>
    <submittedName>
        <fullName evidence="1">Reverse transcriptase domain-containing protein</fullName>
    </submittedName>
</protein>
<keyword evidence="2" id="KW-1185">Reference proteome</keyword>
<gene>
    <name evidence="1" type="ORF">QLQ22_05535</name>
</gene>
<reference evidence="2" key="1">
    <citation type="journal article" date="2025" name="Aquaculture">
        <title>Assessment of the bioflocculant production and safety properties of Metabacillus hrfriensis sp. nov. based on phenotypic and whole-genome sequencing analysis.</title>
        <authorList>
            <person name="Zhang R."/>
            <person name="Zhao Z."/>
            <person name="Luo L."/>
            <person name="Wang S."/>
            <person name="Guo K."/>
            <person name="Xu W."/>
        </authorList>
    </citation>
    <scope>NUCLEOTIDE SEQUENCE [LARGE SCALE GENOMIC DNA]</scope>
    <source>
        <strain evidence="2">CT-WN-B3</strain>
    </source>
</reference>
<keyword evidence="1" id="KW-0808">Transferase</keyword>
<evidence type="ECO:0000313" key="2">
    <source>
        <dbReference type="Proteomes" id="UP001226091"/>
    </source>
</evidence>
<name>A0ACD4RF91_9BACI</name>
<proteinExistence type="predicted"/>
<keyword evidence="1" id="KW-0695">RNA-directed DNA polymerase</keyword>
<organism evidence="1 2">
    <name type="scientific">Metabacillus hrfriensis</name>
    <dbReference type="NCBI Taxonomy" id="3048891"/>
    <lineage>
        <taxon>Bacteria</taxon>
        <taxon>Bacillati</taxon>
        <taxon>Bacillota</taxon>
        <taxon>Bacilli</taxon>
        <taxon>Bacillales</taxon>
        <taxon>Bacillaceae</taxon>
        <taxon>Metabacillus</taxon>
    </lineage>
</organism>
<dbReference type="EMBL" id="CP126116">
    <property type="protein sequence ID" value="WHZ58802.1"/>
    <property type="molecule type" value="Genomic_DNA"/>
</dbReference>